<evidence type="ECO:0000313" key="4">
    <source>
        <dbReference type="Proteomes" id="UP000317909"/>
    </source>
</evidence>
<dbReference type="InterPro" id="IPR001466">
    <property type="entry name" value="Beta-lactam-related"/>
</dbReference>
<feature type="transmembrane region" description="Helical" evidence="1">
    <location>
        <begin position="152"/>
        <end position="173"/>
    </location>
</feature>
<proteinExistence type="predicted"/>
<keyword evidence="3" id="KW-0121">Carboxypeptidase</keyword>
<dbReference type="PANTHER" id="PTHR46825:SF9">
    <property type="entry name" value="BETA-LACTAMASE-RELATED DOMAIN-CONTAINING PROTEIN"/>
    <property type="match status" value="1"/>
</dbReference>
<sequence>MDPDQLQQAWRAQSSQTRVTVDADLLRKEVERNQRDFGATILRRDAVEIGVALLLLPYWVYKGLTSSLPWTWWLTVPAILWVVGYFLADRRRYPQTPSSPGTPLLDCVKNSLGQIEHQIWLLRHVFWWYLLPFTISILAFFAHVSLQTSEGWLEAIGTGSLSFGFLIALYSFIDYINQRAVRTELEPRRRELLALLASLNGDDAAGELATTGEAERFGSSGVLRRWLVVAVATLVIYGILLMVAGGAPCSGYADAPRRSGPASDWLAKLIVDQRKEKQLVGLAAMVTVDGNVEAAAAHGERKVRSGVSVETSDRWHLGGISKSVTATMLARLVEAGKMKWTDTIGDAFPEDSVHEDWKSVTLQQLLTDTAGAPANFPRKIWAQHPALGPKCTEARREAVLDVLAENPASPPGEEYVYSNVGYTIAAAMAEQATGAHWEELVKQEVFDPLGLADSGFGPPESGDETLEQPRGHRVRLGGKAAAEDTEDNTPIIGPAATIHMSLPDLCTYAAEHLRGDLGEGEFLSAETYQLLHERDFGPYSSGWIRRLEGDEGHRYTVYWHNGSNTMWYAFVAFIPEMKLVVAVVANDGDSDAAEAAAWEIVKASVNQFDFLTDGRRGKSLEGAEPATP</sequence>
<evidence type="ECO:0000256" key="1">
    <source>
        <dbReference type="SAM" id="Phobius"/>
    </source>
</evidence>
<feature type="domain" description="Beta-lactamase-related" evidence="2">
    <location>
        <begin position="267"/>
        <end position="598"/>
    </location>
</feature>
<dbReference type="PANTHER" id="PTHR46825">
    <property type="entry name" value="D-ALANYL-D-ALANINE-CARBOXYPEPTIDASE/ENDOPEPTIDASE AMPH"/>
    <property type="match status" value="1"/>
</dbReference>
<dbReference type="EMBL" id="CP036339">
    <property type="protein sequence ID" value="QDT72743.1"/>
    <property type="molecule type" value="Genomic_DNA"/>
</dbReference>
<dbReference type="GO" id="GO:0009002">
    <property type="term" value="F:serine-type D-Ala-D-Ala carboxypeptidase activity"/>
    <property type="evidence" value="ECO:0007669"/>
    <property type="project" value="UniProtKB-EC"/>
</dbReference>
<dbReference type="Pfam" id="PF00144">
    <property type="entry name" value="Beta-lactamase"/>
    <property type="match status" value="1"/>
</dbReference>
<feature type="transmembrane region" description="Helical" evidence="1">
    <location>
        <begin position="70"/>
        <end position="88"/>
    </location>
</feature>
<evidence type="ECO:0000259" key="2">
    <source>
        <dbReference type="Pfam" id="PF00144"/>
    </source>
</evidence>
<dbReference type="Proteomes" id="UP000317909">
    <property type="component" value="Chromosome"/>
</dbReference>
<feature type="transmembrane region" description="Helical" evidence="1">
    <location>
        <begin position="226"/>
        <end position="247"/>
    </location>
</feature>
<keyword evidence="1" id="KW-0812">Transmembrane</keyword>
<dbReference type="SUPFAM" id="SSF56601">
    <property type="entry name" value="beta-lactamase/transpeptidase-like"/>
    <property type="match status" value="1"/>
</dbReference>
<dbReference type="RefSeq" id="WP_145432281.1">
    <property type="nucleotide sequence ID" value="NZ_CP036339.1"/>
</dbReference>
<keyword evidence="1" id="KW-0472">Membrane</keyword>
<name>A0A517TWJ8_9BACT</name>
<keyword evidence="4" id="KW-1185">Reference proteome</keyword>
<dbReference type="EC" id="3.4.16.4" evidence="3"/>
<evidence type="ECO:0000313" key="3">
    <source>
        <dbReference type="EMBL" id="QDT72743.1"/>
    </source>
</evidence>
<keyword evidence="1" id="KW-1133">Transmembrane helix</keyword>
<dbReference type="KEGG" id="llh:I41_19260"/>
<dbReference type="AlphaFoldDB" id="A0A517TWJ8"/>
<dbReference type="InterPro" id="IPR012338">
    <property type="entry name" value="Beta-lactam/transpept-like"/>
</dbReference>
<keyword evidence="3" id="KW-0378">Hydrolase</keyword>
<dbReference type="InterPro" id="IPR050491">
    <property type="entry name" value="AmpC-like"/>
</dbReference>
<protein>
    <submittedName>
        <fullName evidence="3">D-alanyl-D-alanine carboxypeptidase</fullName>
        <ecNumber evidence="3">3.4.16.4</ecNumber>
    </submittedName>
</protein>
<dbReference type="OrthoDB" id="9801061at2"/>
<accession>A0A517TWJ8</accession>
<reference evidence="3 4" key="1">
    <citation type="submission" date="2019-02" db="EMBL/GenBank/DDBJ databases">
        <title>Deep-cultivation of Planctomycetes and their phenomic and genomic characterization uncovers novel biology.</title>
        <authorList>
            <person name="Wiegand S."/>
            <person name="Jogler M."/>
            <person name="Boedeker C."/>
            <person name="Pinto D."/>
            <person name="Vollmers J."/>
            <person name="Rivas-Marin E."/>
            <person name="Kohn T."/>
            <person name="Peeters S.H."/>
            <person name="Heuer A."/>
            <person name="Rast P."/>
            <person name="Oberbeckmann S."/>
            <person name="Bunk B."/>
            <person name="Jeske O."/>
            <person name="Meyerdierks A."/>
            <person name="Storesund J.E."/>
            <person name="Kallscheuer N."/>
            <person name="Luecker S."/>
            <person name="Lage O.M."/>
            <person name="Pohl T."/>
            <person name="Merkel B.J."/>
            <person name="Hornburger P."/>
            <person name="Mueller R.-W."/>
            <person name="Bruemmer F."/>
            <person name="Labrenz M."/>
            <person name="Spormann A.M."/>
            <person name="Op den Camp H."/>
            <person name="Overmann J."/>
            <person name="Amann R."/>
            <person name="Jetten M.S.M."/>
            <person name="Mascher T."/>
            <person name="Medema M.H."/>
            <person name="Devos D.P."/>
            <person name="Kaster A.-K."/>
            <person name="Ovreas L."/>
            <person name="Rohde M."/>
            <person name="Galperin M.Y."/>
            <person name="Jogler C."/>
        </authorList>
    </citation>
    <scope>NUCLEOTIDE SEQUENCE [LARGE SCALE GENOMIC DNA]</scope>
    <source>
        <strain evidence="3 4">I41</strain>
    </source>
</reference>
<gene>
    <name evidence="3" type="ORF">I41_19260</name>
</gene>
<dbReference type="Gene3D" id="3.40.710.10">
    <property type="entry name" value="DD-peptidase/beta-lactamase superfamily"/>
    <property type="match status" value="1"/>
</dbReference>
<organism evidence="3 4">
    <name type="scientific">Lacipirellula limnantheis</name>
    <dbReference type="NCBI Taxonomy" id="2528024"/>
    <lineage>
        <taxon>Bacteria</taxon>
        <taxon>Pseudomonadati</taxon>
        <taxon>Planctomycetota</taxon>
        <taxon>Planctomycetia</taxon>
        <taxon>Pirellulales</taxon>
        <taxon>Lacipirellulaceae</taxon>
        <taxon>Lacipirellula</taxon>
    </lineage>
</organism>
<keyword evidence="3" id="KW-0645">Protease</keyword>
<feature type="transmembrane region" description="Helical" evidence="1">
    <location>
        <begin position="126"/>
        <end position="146"/>
    </location>
</feature>